<evidence type="ECO:0000313" key="2">
    <source>
        <dbReference type="Proteomes" id="UP000526125"/>
    </source>
</evidence>
<dbReference type="Proteomes" id="UP000526125">
    <property type="component" value="Unassembled WGS sequence"/>
</dbReference>
<proteinExistence type="predicted"/>
<name>A0A7Y6BU76_9BACL</name>
<dbReference type="EMBL" id="JABMCB010000134">
    <property type="protein sequence ID" value="NUU74255.1"/>
    <property type="molecule type" value="Genomic_DNA"/>
</dbReference>
<dbReference type="AlphaFoldDB" id="A0A7Y6BU76"/>
<dbReference type="RefSeq" id="WP_175394189.1">
    <property type="nucleotide sequence ID" value="NZ_JABMCB010000134.1"/>
</dbReference>
<organism evidence="1 2">
    <name type="scientific">Paenibacillus xylanilyticus</name>
    <dbReference type="NCBI Taxonomy" id="248903"/>
    <lineage>
        <taxon>Bacteria</taxon>
        <taxon>Bacillati</taxon>
        <taxon>Bacillota</taxon>
        <taxon>Bacilli</taxon>
        <taxon>Bacillales</taxon>
        <taxon>Paenibacillaceae</taxon>
        <taxon>Paenibacillus</taxon>
    </lineage>
</organism>
<accession>A0A7Y6BU76</accession>
<reference evidence="1 2" key="1">
    <citation type="submission" date="2020-05" db="EMBL/GenBank/DDBJ databases">
        <title>Genome Sequencing of Type Strains.</title>
        <authorList>
            <person name="Lemaire J.F."/>
            <person name="Inderbitzin P."/>
            <person name="Gregorio O.A."/>
            <person name="Collins S.B."/>
            <person name="Wespe N."/>
            <person name="Knight-Connoni V."/>
        </authorList>
    </citation>
    <scope>NUCLEOTIDE SEQUENCE [LARGE SCALE GENOMIC DNA]</scope>
    <source>
        <strain evidence="1 2">LMG 21957</strain>
    </source>
</reference>
<comment type="caution">
    <text evidence="1">The sequence shown here is derived from an EMBL/GenBank/DDBJ whole genome shotgun (WGS) entry which is preliminary data.</text>
</comment>
<sequence length="155" mass="18005">MQPGEGAIEYAAEITAGLPRSAAAIVIRRAMTEPSADPRIKDCEVCRYPFRDKTKNRSATVCGPWCKTTKKSAQRKQQRKKVKRVHNVTVKPSKPIRYLFWLEYPFWLKEKWMIGYAGSYERPRDPDKLAQITAAKQRTELMGGKRRRKTEIIEY</sequence>
<protein>
    <submittedName>
        <fullName evidence="1">Uncharacterized protein</fullName>
    </submittedName>
</protein>
<keyword evidence="2" id="KW-1185">Reference proteome</keyword>
<evidence type="ECO:0000313" key="1">
    <source>
        <dbReference type="EMBL" id="NUU74255.1"/>
    </source>
</evidence>
<gene>
    <name evidence="1" type="ORF">HP552_03075</name>
</gene>